<name>A0A1M7Z999_9HYPH</name>
<protein>
    <submittedName>
        <fullName evidence="3">Gluconate 5-dehydrogenase</fullName>
    </submittedName>
</protein>
<dbReference type="SMART" id="SM00822">
    <property type="entry name" value="PKS_KR"/>
    <property type="match status" value="1"/>
</dbReference>
<organism evidence="3 4">
    <name type="scientific">Pseudoxanthobacter soli DSM 19599</name>
    <dbReference type="NCBI Taxonomy" id="1123029"/>
    <lineage>
        <taxon>Bacteria</taxon>
        <taxon>Pseudomonadati</taxon>
        <taxon>Pseudomonadota</taxon>
        <taxon>Alphaproteobacteria</taxon>
        <taxon>Hyphomicrobiales</taxon>
        <taxon>Segnochrobactraceae</taxon>
        <taxon>Pseudoxanthobacter</taxon>
    </lineage>
</organism>
<dbReference type="Pfam" id="PF13561">
    <property type="entry name" value="adh_short_C2"/>
    <property type="match status" value="1"/>
</dbReference>
<dbReference type="InterPro" id="IPR020904">
    <property type="entry name" value="Sc_DH/Rdtase_CS"/>
</dbReference>
<proteinExistence type="inferred from homology"/>
<accession>A0A1M7Z999</accession>
<dbReference type="GO" id="GO:0016616">
    <property type="term" value="F:oxidoreductase activity, acting on the CH-OH group of donors, NAD or NADP as acceptor"/>
    <property type="evidence" value="ECO:0007669"/>
    <property type="project" value="TreeGrafter"/>
</dbReference>
<dbReference type="NCBIfam" id="NF005559">
    <property type="entry name" value="PRK07231.1"/>
    <property type="match status" value="1"/>
</dbReference>
<dbReference type="PRINTS" id="PR00080">
    <property type="entry name" value="SDRFAMILY"/>
</dbReference>
<dbReference type="PANTHER" id="PTHR42760:SF135">
    <property type="entry name" value="BLL7886 PROTEIN"/>
    <property type="match status" value="1"/>
</dbReference>
<evidence type="ECO:0000259" key="2">
    <source>
        <dbReference type="SMART" id="SM00822"/>
    </source>
</evidence>
<dbReference type="EMBL" id="FRXO01000001">
    <property type="protein sequence ID" value="SHO61475.1"/>
    <property type="molecule type" value="Genomic_DNA"/>
</dbReference>
<dbReference type="AlphaFoldDB" id="A0A1M7Z999"/>
<keyword evidence="4" id="KW-1185">Reference proteome</keyword>
<comment type="similarity">
    <text evidence="1">Belongs to the short-chain dehydrogenases/reductases (SDR) family.</text>
</comment>
<dbReference type="Proteomes" id="UP000186406">
    <property type="component" value="Unassembled WGS sequence"/>
</dbReference>
<dbReference type="InterPro" id="IPR036291">
    <property type="entry name" value="NAD(P)-bd_dom_sf"/>
</dbReference>
<evidence type="ECO:0000256" key="1">
    <source>
        <dbReference type="ARBA" id="ARBA00006484"/>
    </source>
</evidence>
<dbReference type="FunFam" id="3.40.50.720:FF:000084">
    <property type="entry name" value="Short-chain dehydrogenase reductase"/>
    <property type="match status" value="1"/>
</dbReference>
<reference evidence="3 4" key="1">
    <citation type="submission" date="2016-12" db="EMBL/GenBank/DDBJ databases">
        <authorList>
            <person name="Song W.-J."/>
            <person name="Kurnit D.M."/>
        </authorList>
    </citation>
    <scope>NUCLEOTIDE SEQUENCE [LARGE SCALE GENOMIC DNA]</scope>
    <source>
        <strain evidence="3 4">DSM 19599</strain>
    </source>
</reference>
<dbReference type="STRING" id="1123029.SAMN02745172_00781"/>
<dbReference type="Gene3D" id="3.40.50.720">
    <property type="entry name" value="NAD(P)-binding Rossmann-like Domain"/>
    <property type="match status" value="1"/>
</dbReference>
<dbReference type="InterPro" id="IPR002347">
    <property type="entry name" value="SDR_fam"/>
</dbReference>
<dbReference type="RefSeq" id="WP_073625809.1">
    <property type="nucleotide sequence ID" value="NZ_FRXO01000001.1"/>
</dbReference>
<sequence length="261" mass="27093">MPSVSKTIPALFNLTGKRALVTGSSRGLGLAFARALGGAGADVILNARDAGKAAQAAAVLQEDGISATVSAFDVADSAGVAAAVADIERDVGPIDILVNNAGIQHRAPLESFTDADWRRLMSINLDGVFVVSRAVVAGMIARRSGTIINIASVQSELARPSIAPYAASKGAIKMLTKAMAGDWGKYGIRVNAIGPGYFRTELNEALVNDKTFSEWLEKRTPLGRWGDPAELGGAVVFLASDAASFMTGQTIYIDGGITSVL</sequence>
<dbReference type="PROSITE" id="PS00061">
    <property type="entry name" value="ADH_SHORT"/>
    <property type="match status" value="1"/>
</dbReference>
<dbReference type="PRINTS" id="PR00081">
    <property type="entry name" value="GDHRDH"/>
</dbReference>
<feature type="domain" description="Ketoreductase" evidence="2">
    <location>
        <begin position="17"/>
        <end position="196"/>
    </location>
</feature>
<dbReference type="InterPro" id="IPR057326">
    <property type="entry name" value="KR_dom"/>
</dbReference>
<dbReference type="GO" id="GO:0030497">
    <property type="term" value="P:fatty acid elongation"/>
    <property type="evidence" value="ECO:0007669"/>
    <property type="project" value="TreeGrafter"/>
</dbReference>
<gene>
    <name evidence="3" type="ORF">SAMN02745172_00781</name>
</gene>
<evidence type="ECO:0000313" key="4">
    <source>
        <dbReference type="Proteomes" id="UP000186406"/>
    </source>
</evidence>
<evidence type="ECO:0000313" key="3">
    <source>
        <dbReference type="EMBL" id="SHO61475.1"/>
    </source>
</evidence>
<dbReference type="SUPFAM" id="SSF51735">
    <property type="entry name" value="NAD(P)-binding Rossmann-fold domains"/>
    <property type="match status" value="1"/>
</dbReference>
<dbReference type="PANTHER" id="PTHR42760">
    <property type="entry name" value="SHORT-CHAIN DEHYDROGENASES/REDUCTASES FAMILY MEMBER"/>
    <property type="match status" value="1"/>
</dbReference>